<dbReference type="RefSeq" id="WP_125561904.1">
    <property type="nucleotide sequence ID" value="NZ_RBVX01000052.1"/>
</dbReference>
<sequence length="272" mass="31020">MKTIVSLTTVHSRLFIVKYTLDSLIEQDYKPDLILFNISQESYLLDKGISELPDWLSEERYKDVEVNWVPNDGPYRKLLPAIPYANDEDLIVTVDDDHIYAPNWLSELVDEANSNPESIVCGRARMPIKNIFGQYQSYINWPLMKSNCTSINLMPTGNCGIVYRKNLLDLDFIFDENYRVLASTTDDLWFREASYRLGVKVVVVPRIAGSQVSINVPNGMALSDQNTSFGVLQKAKGILRLGNRITRRIKAYFGVSLNNNDKAFKKIKNHSS</sequence>
<dbReference type="EMBL" id="RBVX01000052">
    <property type="protein sequence ID" value="RSL29772.1"/>
    <property type="molecule type" value="Genomic_DNA"/>
</dbReference>
<dbReference type="CDD" id="cd00761">
    <property type="entry name" value="Glyco_tranf_GTA_type"/>
    <property type="match status" value="1"/>
</dbReference>
<dbReference type="Gene3D" id="3.90.550.10">
    <property type="entry name" value="Spore Coat Polysaccharide Biosynthesis Protein SpsA, Chain A"/>
    <property type="match status" value="1"/>
</dbReference>
<gene>
    <name evidence="2" type="ORF">D7Z54_29515</name>
</gene>
<dbReference type="InterPro" id="IPR001173">
    <property type="entry name" value="Glyco_trans_2-like"/>
</dbReference>
<evidence type="ECO:0000259" key="1">
    <source>
        <dbReference type="Pfam" id="PF00535"/>
    </source>
</evidence>
<comment type="caution">
    <text evidence="2">The sequence shown here is derived from an EMBL/GenBank/DDBJ whole genome shotgun (WGS) entry which is preliminary data.</text>
</comment>
<accession>A0A3R9NZT3</accession>
<dbReference type="GO" id="GO:0016740">
    <property type="term" value="F:transferase activity"/>
    <property type="evidence" value="ECO:0007669"/>
    <property type="project" value="UniProtKB-KW"/>
</dbReference>
<dbReference type="OrthoDB" id="5465469at2"/>
<keyword evidence="2" id="KW-0808">Transferase</keyword>
<reference evidence="2 3" key="1">
    <citation type="submission" date="2018-10" db="EMBL/GenBank/DDBJ databases">
        <title>Draft genome sequence of Bacillus salarius IM0101, isolated from a hypersaline soil in Inner Mongolia, China.</title>
        <authorList>
            <person name="Yamprayoonswat W."/>
            <person name="Boonvisut S."/>
            <person name="Jumpathong W."/>
            <person name="Sittihan S."/>
            <person name="Ruangsuj P."/>
            <person name="Wanthongcharoen S."/>
            <person name="Thongpramul N."/>
            <person name="Pimmason S."/>
            <person name="Yu B."/>
            <person name="Yasawong M."/>
        </authorList>
    </citation>
    <scope>NUCLEOTIDE SEQUENCE [LARGE SCALE GENOMIC DNA]</scope>
    <source>
        <strain evidence="2 3">IM0101</strain>
    </source>
</reference>
<dbReference type="Pfam" id="PF00535">
    <property type="entry name" value="Glycos_transf_2"/>
    <property type="match status" value="1"/>
</dbReference>
<dbReference type="SUPFAM" id="SSF53448">
    <property type="entry name" value="Nucleotide-diphospho-sugar transferases"/>
    <property type="match status" value="1"/>
</dbReference>
<keyword evidence="3" id="KW-1185">Reference proteome</keyword>
<feature type="domain" description="Glycosyltransferase 2-like" evidence="1">
    <location>
        <begin position="17"/>
        <end position="163"/>
    </location>
</feature>
<evidence type="ECO:0000313" key="2">
    <source>
        <dbReference type="EMBL" id="RSL29772.1"/>
    </source>
</evidence>
<dbReference type="Proteomes" id="UP000275076">
    <property type="component" value="Unassembled WGS sequence"/>
</dbReference>
<organism evidence="2 3">
    <name type="scientific">Salibacterium salarium</name>
    <dbReference type="NCBI Taxonomy" id="284579"/>
    <lineage>
        <taxon>Bacteria</taxon>
        <taxon>Bacillati</taxon>
        <taxon>Bacillota</taxon>
        <taxon>Bacilli</taxon>
        <taxon>Bacillales</taxon>
        <taxon>Bacillaceae</taxon>
    </lineage>
</organism>
<dbReference type="InterPro" id="IPR029044">
    <property type="entry name" value="Nucleotide-diphossugar_trans"/>
</dbReference>
<dbReference type="AlphaFoldDB" id="A0A3R9NZT3"/>
<proteinExistence type="predicted"/>
<name>A0A3R9NZT3_9BACI</name>
<protein>
    <submittedName>
        <fullName evidence="2">Glycosyltransferase</fullName>
    </submittedName>
</protein>
<evidence type="ECO:0000313" key="3">
    <source>
        <dbReference type="Proteomes" id="UP000275076"/>
    </source>
</evidence>